<keyword evidence="1" id="KW-0158">Chromosome</keyword>
<keyword evidence="1" id="KW-0235">DNA replication</keyword>
<comment type="caution">
    <text evidence="4">The sequence shown here is derived from an EMBL/GenBank/DDBJ whole genome shotgun (WGS) entry which is preliminary data.</text>
</comment>
<evidence type="ECO:0000256" key="1">
    <source>
        <dbReference type="RuleBase" id="RU367052"/>
    </source>
</evidence>
<keyword evidence="1" id="KW-0539">Nucleus</keyword>
<feature type="compositionally biased region" description="Acidic residues" evidence="2">
    <location>
        <begin position="226"/>
        <end position="244"/>
    </location>
</feature>
<gene>
    <name evidence="4" type="ORF">Syun_014714</name>
</gene>
<evidence type="ECO:0000256" key="2">
    <source>
        <dbReference type="SAM" id="MobiDB-lite"/>
    </source>
</evidence>
<dbReference type="InterPro" id="IPR040258">
    <property type="entry name" value="Spt16"/>
</dbReference>
<dbReference type="Pfam" id="PF24824">
    <property type="entry name" value="PH_SPT16"/>
    <property type="match status" value="1"/>
</dbReference>
<comment type="similarity">
    <text evidence="1">Belongs to the peptidase M24 family. SPT16 subfamily.</text>
</comment>
<dbReference type="InterPro" id="IPR011993">
    <property type="entry name" value="PH-like_dom_sf"/>
</dbReference>
<sequence>MEFVKRHKYCYCDLPAVVFTMWTTTNPGRQFYGCIKYKLMLRGRISTHNDIMVGNSRTKNIQFRVEVMDAVQTLGGARSTYDPDEIEEEQREREMKNRTNLELQNFVEKVNDLWRQPQFRRLHLEFEMALRELGFPRDFKKKVCQINSIPSTSLDGIKEWFSTINLKHYESKLTLMWQFILKTITDDPRKFVKYGCWDFLNADASDSDSENSEDSDRKYEPSNESSESDSDDEDDDIDSMEESDETKIQKKTWRRRRGILGRN</sequence>
<evidence type="ECO:0000313" key="5">
    <source>
        <dbReference type="Proteomes" id="UP001420932"/>
    </source>
</evidence>
<name>A0AAP0P9V8_9MAGN</name>
<dbReference type="GO" id="GO:0035101">
    <property type="term" value="C:FACT complex"/>
    <property type="evidence" value="ECO:0007669"/>
    <property type="project" value="UniProtKB-UniRule"/>
</dbReference>
<dbReference type="GO" id="GO:0006281">
    <property type="term" value="P:DNA repair"/>
    <property type="evidence" value="ECO:0007669"/>
    <property type="project" value="UniProtKB-UniRule"/>
</dbReference>
<dbReference type="GO" id="GO:0006368">
    <property type="term" value="P:transcription elongation by RNA polymerase II"/>
    <property type="evidence" value="ECO:0007669"/>
    <property type="project" value="TreeGrafter"/>
</dbReference>
<keyword evidence="5" id="KW-1185">Reference proteome</keyword>
<dbReference type="InterPro" id="IPR056595">
    <property type="entry name" value="Fact-SPT16_PH"/>
</dbReference>
<comment type="subcellular location">
    <subcellularLocation>
        <location evidence="1">Nucleus</location>
    </subcellularLocation>
    <subcellularLocation>
        <location evidence="1">Chromosome</location>
    </subcellularLocation>
</comment>
<proteinExistence type="inferred from homology"/>
<dbReference type="EMBL" id="JBBNAF010000006">
    <property type="protein sequence ID" value="KAK9135384.1"/>
    <property type="molecule type" value="Genomic_DNA"/>
</dbReference>
<dbReference type="Gene3D" id="2.30.29.30">
    <property type="entry name" value="Pleckstrin-homology domain (PH domain)/Phosphotyrosine-binding domain (PTB)"/>
    <property type="match status" value="1"/>
</dbReference>
<keyword evidence="1" id="KW-0234">DNA repair</keyword>
<reference evidence="4 5" key="1">
    <citation type="submission" date="2024-01" db="EMBL/GenBank/DDBJ databases">
        <title>Genome assemblies of Stephania.</title>
        <authorList>
            <person name="Yang L."/>
        </authorList>
    </citation>
    <scope>NUCLEOTIDE SEQUENCE [LARGE SCALE GENOMIC DNA]</scope>
    <source>
        <strain evidence="4">YNDBR</strain>
        <tissue evidence="4">Leaf</tissue>
    </source>
</reference>
<keyword evidence="1" id="KW-0805">Transcription regulation</keyword>
<dbReference type="AlphaFoldDB" id="A0AAP0P9V8"/>
<keyword evidence="1" id="KW-0227">DNA damage</keyword>
<organism evidence="4 5">
    <name type="scientific">Stephania yunnanensis</name>
    <dbReference type="NCBI Taxonomy" id="152371"/>
    <lineage>
        <taxon>Eukaryota</taxon>
        <taxon>Viridiplantae</taxon>
        <taxon>Streptophyta</taxon>
        <taxon>Embryophyta</taxon>
        <taxon>Tracheophyta</taxon>
        <taxon>Spermatophyta</taxon>
        <taxon>Magnoliopsida</taxon>
        <taxon>Ranunculales</taxon>
        <taxon>Menispermaceae</taxon>
        <taxon>Menispermoideae</taxon>
        <taxon>Cissampelideae</taxon>
        <taxon>Stephania</taxon>
    </lineage>
</organism>
<dbReference type="GO" id="GO:0006260">
    <property type="term" value="P:DNA replication"/>
    <property type="evidence" value="ECO:0007669"/>
    <property type="project" value="UniProtKB-KW"/>
</dbReference>
<protein>
    <recommendedName>
        <fullName evidence="1">FACT complex subunit</fullName>
    </recommendedName>
</protein>
<dbReference type="Proteomes" id="UP001420932">
    <property type="component" value="Unassembled WGS sequence"/>
</dbReference>
<dbReference type="GO" id="GO:0031491">
    <property type="term" value="F:nucleosome binding"/>
    <property type="evidence" value="ECO:0007669"/>
    <property type="project" value="TreeGrafter"/>
</dbReference>
<evidence type="ECO:0000313" key="4">
    <source>
        <dbReference type="EMBL" id="KAK9135384.1"/>
    </source>
</evidence>
<feature type="domain" description="FACT complex subunit SPT16 PH-like" evidence="3">
    <location>
        <begin position="48"/>
        <end position="110"/>
    </location>
</feature>
<dbReference type="PANTHER" id="PTHR13980">
    <property type="entry name" value="CDC68 RELATED"/>
    <property type="match status" value="1"/>
</dbReference>
<dbReference type="Gene3D" id="2.30.29.150">
    <property type="match status" value="1"/>
</dbReference>
<comment type="function">
    <text evidence="1">Component of the FACT complex, a general chromatin factor that acts to reorganize nucleosomes. The FACT complex is involved in multiple processes that require DNA as a template such as mRNA elongation, DNA replication and DNA repair. During transcription elongation the FACT complex acts as a histone chaperone that both destabilizes and restores nucleosomal structure. It facilitates the passage of RNA polymerase II and transcription by promoting the dissociation of one histone H2A-H2B dimer from the nucleosome, then subsequently promotes the reestablishment of the nucleosome following the passage of RNA polymerase II.</text>
</comment>
<comment type="subunit">
    <text evidence="1">Component of the FACT complex.</text>
</comment>
<feature type="region of interest" description="Disordered" evidence="2">
    <location>
        <begin position="204"/>
        <end position="249"/>
    </location>
</feature>
<evidence type="ECO:0000259" key="3">
    <source>
        <dbReference type="Pfam" id="PF24824"/>
    </source>
</evidence>
<keyword evidence="1" id="KW-0804">Transcription</keyword>
<dbReference type="PANTHER" id="PTHR13980:SF15">
    <property type="entry name" value="FACT COMPLEX SUBUNIT SPT16"/>
    <property type="match status" value="1"/>
</dbReference>
<accession>A0AAP0P9V8</accession>